<dbReference type="EMBL" id="CP073100">
    <property type="protein sequence ID" value="QUE51154.1"/>
    <property type="molecule type" value="Genomic_DNA"/>
</dbReference>
<evidence type="ECO:0000256" key="1">
    <source>
        <dbReference type="SAM" id="SignalP"/>
    </source>
</evidence>
<dbReference type="RefSeq" id="WP_211631293.1">
    <property type="nucleotide sequence ID" value="NZ_CP073100.1"/>
</dbReference>
<dbReference type="KEGG" id="lamb:KBB96_20155"/>
<evidence type="ECO:0000313" key="2">
    <source>
        <dbReference type="EMBL" id="QUE51154.1"/>
    </source>
</evidence>
<keyword evidence="3" id="KW-1185">Reference proteome</keyword>
<name>A0A975G879_9BACT</name>
<gene>
    <name evidence="2" type="ORF">KBB96_20155</name>
</gene>
<feature type="signal peptide" evidence="1">
    <location>
        <begin position="1"/>
        <end position="22"/>
    </location>
</feature>
<reference evidence="2" key="1">
    <citation type="submission" date="2021-04" db="EMBL/GenBank/DDBJ databases">
        <title>Luteolibacter sp. 32A isolated from the skin of an Anderson's salamander (Ambystoma andersonii).</title>
        <authorList>
            <person name="Spergser J."/>
            <person name="Busse H.-J."/>
        </authorList>
    </citation>
    <scope>NUCLEOTIDE SEQUENCE</scope>
    <source>
        <strain evidence="2">32A</strain>
    </source>
</reference>
<dbReference type="AlphaFoldDB" id="A0A975G879"/>
<accession>A0A975G879</accession>
<organism evidence="2 3">
    <name type="scientific">Luteolibacter ambystomatis</name>
    <dbReference type="NCBI Taxonomy" id="2824561"/>
    <lineage>
        <taxon>Bacteria</taxon>
        <taxon>Pseudomonadati</taxon>
        <taxon>Verrucomicrobiota</taxon>
        <taxon>Verrucomicrobiia</taxon>
        <taxon>Verrucomicrobiales</taxon>
        <taxon>Verrucomicrobiaceae</taxon>
        <taxon>Luteolibacter</taxon>
    </lineage>
</organism>
<proteinExistence type="predicted"/>
<feature type="chain" id="PRO_5038067639" description="PEP-CTERM sorting domain-containing protein" evidence="1">
    <location>
        <begin position="23"/>
        <end position="222"/>
    </location>
</feature>
<evidence type="ECO:0000313" key="3">
    <source>
        <dbReference type="Proteomes" id="UP000676169"/>
    </source>
</evidence>
<protein>
    <recommendedName>
        <fullName evidence="4">PEP-CTERM sorting domain-containing protein</fullName>
    </recommendedName>
</protein>
<sequence length="222" mass="22702">MKTIVALSSVIALSTVHTPAAAVVVNNGGFSPNTGTTATGWTDLEVGGGNVYYNPAEAAAPDDIAYLMASGSSSAPNFLGIYQNLSSSNASLTVSTYNSYTISFAAGFRSDAATGTAAMTVRLVDLGSDGLYQSSDAVLASYDFSRTAATTGTPVLTTENPTLTFSSPSINNIGLVFLNTTTGFTFQRTGMIDNVSATAVPEPSAAALAALAGLTLLARRRR</sequence>
<keyword evidence="1" id="KW-0732">Signal</keyword>
<evidence type="ECO:0008006" key="4">
    <source>
        <dbReference type="Google" id="ProtNLM"/>
    </source>
</evidence>
<dbReference type="Proteomes" id="UP000676169">
    <property type="component" value="Chromosome"/>
</dbReference>